<name>A0A100WFH3_MYCCR</name>
<evidence type="ECO:0000313" key="5">
    <source>
        <dbReference type="Proteomes" id="UP000069443"/>
    </source>
</evidence>
<dbReference type="Gene3D" id="3.40.50.2300">
    <property type="match status" value="1"/>
</dbReference>
<dbReference type="Gene3D" id="1.10.10.10">
    <property type="entry name" value="Winged helix-like DNA-binding domain superfamily/Winged helix DNA-binding domain"/>
    <property type="match status" value="1"/>
</dbReference>
<dbReference type="InterPro" id="IPR036388">
    <property type="entry name" value="WH-like_DNA-bd_sf"/>
</dbReference>
<proteinExistence type="predicted"/>
<dbReference type="InterPro" id="IPR011006">
    <property type="entry name" value="CheY-like_superfamily"/>
</dbReference>
<keyword evidence="5" id="KW-1185">Reference proteome</keyword>
<dbReference type="AlphaFoldDB" id="A0A100WFH3"/>
<dbReference type="InterPro" id="IPR039420">
    <property type="entry name" value="WalR-like"/>
</dbReference>
<dbReference type="OrthoDB" id="3171335at2"/>
<gene>
    <name evidence="4" type="ORF">RMCC_4131</name>
</gene>
<dbReference type="PANTHER" id="PTHR43214:SF43">
    <property type="entry name" value="TWO-COMPONENT RESPONSE REGULATOR"/>
    <property type="match status" value="1"/>
</dbReference>
<keyword evidence="2" id="KW-0597">Phosphoprotein</keyword>
<dbReference type="SUPFAM" id="SSF46894">
    <property type="entry name" value="C-terminal effector domain of the bipartite response regulators"/>
    <property type="match status" value="1"/>
</dbReference>
<dbReference type="PANTHER" id="PTHR43214">
    <property type="entry name" value="TWO-COMPONENT RESPONSE REGULATOR"/>
    <property type="match status" value="1"/>
</dbReference>
<dbReference type="GO" id="GO:0003677">
    <property type="term" value="F:DNA binding"/>
    <property type="evidence" value="ECO:0007669"/>
    <property type="project" value="UniProtKB-KW"/>
</dbReference>
<comment type="caution">
    <text evidence="4">The sequence shown here is derived from an EMBL/GenBank/DDBJ whole genome shotgun (WGS) entry which is preliminary data.</text>
</comment>
<reference evidence="5" key="1">
    <citation type="journal article" date="2016" name="Genome Announc.">
        <title>Draft Genome Sequences of Five Rapidly Growing Mycobacterium Species, M. thermoresistibile, M. fortuitum subsp. acetamidolyticum, M. canariasense, M. brisbanense, and M. novocastrense.</title>
        <authorList>
            <person name="Katahira K."/>
            <person name="Ogura Y."/>
            <person name="Gotoh Y."/>
            <person name="Hayashi T."/>
        </authorList>
    </citation>
    <scope>NUCLEOTIDE SEQUENCE [LARGE SCALE GENOMIC DNA]</scope>
    <source>
        <strain evidence="5">JCM15298</strain>
    </source>
</reference>
<evidence type="ECO:0000256" key="2">
    <source>
        <dbReference type="PROSITE-ProRule" id="PRU00169"/>
    </source>
</evidence>
<keyword evidence="1" id="KW-0238">DNA-binding</keyword>
<evidence type="ECO:0000259" key="3">
    <source>
        <dbReference type="PROSITE" id="PS50110"/>
    </source>
</evidence>
<dbReference type="SUPFAM" id="SSF52172">
    <property type="entry name" value="CheY-like"/>
    <property type="match status" value="1"/>
</dbReference>
<dbReference type="EMBL" id="BCSY01000070">
    <property type="protein sequence ID" value="GAS97165.1"/>
    <property type="molecule type" value="Genomic_DNA"/>
</dbReference>
<dbReference type="GO" id="GO:0000160">
    <property type="term" value="P:phosphorelay signal transduction system"/>
    <property type="evidence" value="ECO:0007669"/>
    <property type="project" value="InterPro"/>
</dbReference>
<reference evidence="5" key="2">
    <citation type="submission" date="2016-02" db="EMBL/GenBank/DDBJ databases">
        <title>Draft genome sequence of five rapidly growing Mycobacterium species.</title>
        <authorList>
            <person name="Katahira K."/>
            <person name="Gotou Y."/>
            <person name="Iida K."/>
            <person name="Ogura Y."/>
            <person name="Hayashi T."/>
        </authorList>
    </citation>
    <scope>NUCLEOTIDE SEQUENCE [LARGE SCALE GENOMIC DNA]</scope>
    <source>
        <strain evidence="5">JCM15298</strain>
    </source>
</reference>
<protein>
    <submittedName>
        <fullName evidence="4">Two component LuxR family transcriptional regulator</fullName>
    </submittedName>
</protein>
<dbReference type="SMART" id="SM00421">
    <property type="entry name" value="HTH_LUXR"/>
    <property type="match status" value="1"/>
</dbReference>
<evidence type="ECO:0000313" key="4">
    <source>
        <dbReference type="EMBL" id="GAS97165.1"/>
    </source>
</evidence>
<dbReference type="Proteomes" id="UP000069443">
    <property type="component" value="Unassembled WGS sequence"/>
</dbReference>
<feature type="modified residue" description="4-aspartylphosphate" evidence="2">
    <location>
        <position position="71"/>
    </location>
</feature>
<sequence length="230" mass="25431">MDRAKERGVCDAGVAIPVALIDDHDVIHAGVKAWFSATDPPIDLVANYPDPSSFLAEHPQADGSIEVVLFDLQYERYRPEFESLREVCAAGHRVIVYSHMSTDEVILSSLDAGAMTFLAKGEDKQHLFDAIYAAHSNTPYVGPRMAKALFNDRTVGRPGLSTREREVLIAWFQTENKEFVAKRLFIEPSTVRTHLQRARAKYAAVGRPAPTKAALIARAVQDGILSIDDL</sequence>
<accession>A0A100WFH3</accession>
<dbReference type="GO" id="GO:0006355">
    <property type="term" value="P:regulation of DNA-templated transcription"/>
    <property type="evidence" value="ECO:0007669"/>
    <property type="project" value="InterPro"/>
</dbReference>
<dbReference type="InterPro" id="IPR016032">
    <property type="entry name" value="Sig_transdc_resp-reg_C-effctor"/>
</dbReference>
<feature type="domain" description="Response regulatory" evidence="3">
    <location>
        <begin position="17"/>
        <end position="135"/>
    </location>
</feature>
<dbReference type="InterPro" id="IPR001789">
    <property type="entry name" value="Sig_transdc_resp-reg_receiver"/>
</dbReference>
<organism evidence="4 5">
    <name type="scientific">Mycolicibacterium canariasense</name>
    <name type="common">Mycobacterium canariasense</name>
    <dbReference type="NCBI Taxonomy" id="228230"/>
    <lineage>
        <taxon>Bacteria</taxon>
        <taxon>Bacillati</taxon>
        <taxon>Actinomycetota</taxon>
        <taxon>Actinomycetes</taxon>
        <taxon>Mycobacteriales</taxon>
        <taxon>Mycobacteriaceae</taxon>
        <taxon>Mycolicibacterium</taxon>
    </lineage>
</organism>
<dbReference type="PROSITE" id="PS50110">
    <property type="entry name" value="RESPONSE_REGULATORY"/>
    <property type="match status" value="1"/>
</dbReference>
<evidence type="ECO:0000256" key="1">
    <source>
        <dbReference type="ARBA" id="ARBA00023125"/>
    </source>
</evidence>
<dbReference type="RefSeq" id="WP_062658094.1">
    <property type="nucleotide sequence ID" value="NZ_BCSY01000070.1"/>
</dbReference>
<dbReference type="STRING" id="228230.RMCC_4131"/>
<dbReference type="Pfam" id="PF00196">
    <property type="entry name" value="GerE"/>
    <property type="match status" value="1"/>
</dbReference>
<dbReference type="InterPro" id="IPR000792">
    <property type="entry name" value="Tscrpt_reg_LuxR_C"/>
</dbReference>